<evidence type="ECO:0000313" key="3">
    <source>
        <dbReference type="Proteomes" id="UP000076727"/>
    </source>
</evidence>
<name>A0A165LIV6_9APHY</name>
<dbReference type="STRING" id="1314783.A0A165LIV6"/>
<dbReference type="Pfam" id="PF06325">
    <property type="entry name" value="PrmA"/>
    <property type="match status" value="1"/>
</dbReference>
<keyword evidence="2" id="KW-0489">Methyltransferase</keyword>
<protein>
    <submittedName>
        <fullName evidence="2">S-adenosyl-L-methionine-dependent methyltransferase</fullName>
    </submittedName>
</protein>
<dbReference type="PANTHER" id="PTHR11006">
    <property type="entry name" value="PROTEIN ARGININE N-METHYLTRANSFERASE"/>
    <property type="match status" value="1"/>
</dbReference>
<keyword evidence="2" id="KW-0808">Transferase</keyword>
<dbReference type="GO" id="GO:0016274">
    <property type="term" value="F:protein-arginine N-methyltransferase activity"/>
    <property type="evidence" value="ECO:0007669"/>
    <property type="project" value="InterPro"/>
</dbReference>
<proteinExistence type="predicted"/>
<dbReference type="InterPro" id="IPR025799">
    <property type="entry name" value="Arg_MeTrfase"/>
</dbReference>
<evidence type="ECO:0000313" key="2">
    <source>
        <dbReference type="EMBL" id="KZT64473.1"/>
    </source>
</evidence>
<dbReference type="SUPFAM" id="SSF53335">
    <property type="entry name" value="S-adenosyl-L-methionine-dependent methyltransferases"/>
    <property type="match status" value="1"/>
</dbReference>
<dbReference type="GO" id="GO:0032259">
    <property type="term" value="P:methylation"/>
    <property type="evidence" value="ECO:0007669"/>
    <property type="project" value="UniProtKB-KW"/>
</dbReference>
<evidence type="ECO:0000256" key="1">
    <source>
        <dbReference type="ARBA" id="ARBA00022691"/>
    </source>
</evidence>
<dbReference type="PANTHER" id="PTHR11006:SF4">
    <property type="entry name" value="PROTEIN ARGININE N-METHYLTRANSFERASE 7"/>
    <property type="match status" value="1"/>
</dbReference>
<sequence length="128" mass="14422">MHVVALLHDDDSHYFQSYGENGALRPPSRTRRTQQSLPRRVVLDVSCGTRILSLFAVRAGMQRVIAVDTSPIAEKAQQIVKDNGLENVITVMRMHVEDMMLPDGIEPGDVDVIISEWMGYVLLYTVRI</sequence>
<dbReference type="AlphaFoldDB" id="A0A165LIV6"/>
<dbReference type="Proteomes" id="UP000076727">
    <property type="component" value="Unassembled WGS sequence"/>
</dbReference>
<organism evidence="2 3">
    <name type="scientific">Daedalea quercina L-15889</name>
    <dbReference type="NCBI Taxonomy" id="1314783"/>
    <lineage>
        <taxon>Eukaryota</taxon>
        <taxon>Fungi</taxon>
        <taxon>Dikarya</taxon>
        <taxon>Basidiomycota</taxon>
        <taxon>Agaricomycotina</taxon>
        <taxon>Agaricomycetes</taxon>
        <taxon>Polyporales</taxon>
        <taxon>Fomitopsis</taxon>
    </lineage>
</organism>
<dbReference type="Gene3D" id="3.40.50.150">
    <property type="entry name" value="Vaccinia Virus protein VP39"/>
    <property type="match status" value="1"/>
</dbReference>
<gene>
    <name evidence="2" type="ORF">DAEQUDRAFT_741242</name>
</gene>
<keyword evidence="1" id="KW-0949">S-adenosyl-L-methionine</keyword>
<dbReference type="GO" id="GO:0042054">
    <property type="term" value="F:histone methyltransferase activity"/>
    <property type="evidence" value="ECO:0007669"/>
    <property type="project" value="TreeGrafter"/>
</dbReference>
<reference evidence="2 3" key="1">
    <citation type="journal article" date="2016" name="Mol. Biol. Evol.">
        <title>Comparative Genomics of Early-Diverging Mushroom-Forming Fungi Provides Insights into the Origins of Lignocellulose Decay Capabilities.</title>
        <authorList>
            <person name="Nagy L.G."/>
            <person name="Riley R."/>
            <person name="Tritt A."/>
            <person name="Adam C."/>
            <person name="Daum C."/>
            <person name="Floudas D."/>
            <person name="Sun H."/>
            <person name="Yadav J.S."/>
            <person name="Pangilinan J."/>
            <person name="Larsson K.H."/>
            <person name="Matsuura K."/>
            <person name="Barry K."/>
            <person name="Labutti K."/>
            <person name="Kuo R."/>
            <person name="Ohm R.A."/>
            <person name="Bhattacharya S.S."/>
            <person name="Shirouzu T."/>
            <person name="Yoshinaga Y."/>
            <person name="Martin F.M."/>
            <person name="Grigoriev I.V."/>
            <person name="Hibbett D.S."/>
        </authorList>
    </citation>
    <scope>NUCLEOTIDE SEQUENCE [LARGE SCALE GENOMIC DNA]</scope>
    <source>
        <strain evidence="2 3">L-15889</strain>
    </source>
</reference>
<accession>A0A165LIV6</accession>
<keyword evidence="3" id="KW-1185">Reference proteome</keyword>
<dbReference type="InterPro" id="IPR029063">
    <property type="entry name" value="SAM-dependent_MTases_sf"/>
</dbReference>
<dbReference type="CDD" id="cd02440">
    <property type="entry name" value="AdoMet_MTases"/>
    <property type="match status" value="1"/>
</dbReference>
<dbReference type="EMBL" id="KV429127">
    <property type="protein sequence ID" value="KZT64473.1"/>
    <property type="molecule type" value="Genomic_DNA"/>
</dbReference>
<dbReference type="OrthoDB" id="7848332at2759"/>